<accession>A0AAD1Y7R0</accession>
<dbReference type="PANTHER" id="PTHR12241">
    <property type="entry name" value="TUBULIN POLYGLUTAMYLASE"/>
    <property type="match status" value="1"/>
</dbReference>
<sequence length="570" mass="66286">MIPLMLIILVVAFVGKNQASCCSLCSKFQRLIPNNNKANLPIKIKGKIILNRKLGRPANKLSEDESEEEEKVFTINTCHAKGEKNTLKEVIKLEGYKETKSSGEGNLLWYYSALREIDLKILSIRQCMFNRYPRASTICRKRQFHILLKKYQRYFPEDYDFIPRTYCLPDEYKSFKKRFEKKNDSFFLAKPSKGKGGDGIFFINKSTAISKEDMKQNEYIAQEYIKNPLLIDKKKFDFRLYLLIKGVDTMKAYIAFEGLARFCTEDYTKPKKSKKEEGEDDAPLYKHLTNFSLNKKNENYVCNNDFENNENEGNKRLLSTIFRHLENEGVDVDEIKDDIRDICSKLVLALQPFLVNTFHTDMGVGEETNQNCFHIFGLDILLDENYKSWVMEINCFPSFNYFFDKTVMDSETGKSKSIKIVSDLDKYLKPIVVREAITIVRDGKIPKDSVFDQVFPPQDYPEDYRDFTIFNEIRLLFEILAGFRKPDILTLAQFQKICYFPGMKTETLGKPEYAIIFSQFAKRGNKSFMTLDNFGNALEHLSKVLKIGKDANPRPLVRKLLKYAQSKACF</sequence>
<dbReference type="Pfam" id="PF03133">
    <property type="entry name" value="TTL"/>
    <property type="match status" value="1"/>
</dbReference>
<dbReference type="GO" id="GO:0036064">
    <property type="term" value="C:ciliary basal body"/>
    <property type="evidence" value="ECO:0007669"/>
    <property type="project" value="TreeGrafter"/>
</dbReference>
<name>A0AAD1Y7R0_EUPCR</name>
<comment type="caution">
    <text evidence="5">The sequence shown here is derived from an EMBL/GenBank/DDBJ whole genome shotgun (WGS) entry which is preliminary data.</text>
</comment>
<dbReference type="PROSITE" id="PS51221">
    <property type="entry name" value="TTL"/>
    <property type="match status" value="1"/>
</dbReference>
<keyword evidence="1" id="KW-0436">Ligase</keyword>
<dbReference type="PANTHER" id="PTHR12241:SF154">
    <property type="entry name" value="TUBULIN POLYGLUTAMYLASE TTLL11"/>
    <property type="match status" value="1"/>
</dbReference>
<dbReference type="EMBL" id="CAMPGE010027956">
    <property type="protein sequence ID" value="CAI2385531.1"/>
    <property type="molecule type" value="Genomic_DNA"/>
</dbReference>
<keyword evidence="2" id="KW-0547">Nucleotide-binding</keyword>
<evidence type="ECO:0000313" key="6">
    <source>
        <dbReference type="Proteomes" id="UP001295684"/>
    </source>
</evidence>
<evidence type="ECO:0000256" key="3">
    <source>
        <dbReference type="ARBA" id="ARBA00022840"/>
    </source>
</evidence>
<evidence type="ECO:0008006" key="7">
    <source>
        <dbReference type="Google" id="ProtNLM"/>
    </source>
</evidence>
<gene>
    <name evidence="5" type="ORF">ECRASSUSDP1_LOCUS27103</name>
</gene>
<feature type="chain" id="PRO_5042169830" description="Tubulin--tyrosine ligase" evidence="4">
    <location>
        <begin position="20"/>
        <end position="570"/>
    </location>
</feature>
<protein>
    <recommendedName>
        <fullName evidence="7">Tubulin--tyrosine ligase</fullName>
    </recommendedName>
</protein>
<keyword evidence="6" id="KW-1185">Reference proteome</keyword>
<dbReference type="GO" id="GO:0000226">
    <property type="term" value="P:microtubule cytoskeleton organization"/>
    <property type="evidence" value="ECO:0007669"/>
    <property type="project" value="TreeGrafter"/>
</dbReference>
<proteinExistence type="predicted"/>
<dbReference type="Gene3D" id="3.30.470.20">
    <property type="entry name" value="ATP-grasp fold, B domain"/>
    <property type="match status" value="1"/>
</dbReference>
<keyword evidence="3" id="KW-0067">ATP-binding</keyword>
<evidence type="ECO:0000313" key="5">
    <source>
        <dbReference type="EMBL" id="CAI2385531.1"/>
    </source>
</evidence>
<evidence type="ECO:0000256" key="2">
    <source>
        <dbReference type="ARBA" id="ARBA00022741"/>
    </source>
</evidence>
<dbReference type="GO" id="GO:0005524">
    <property type="term" value="F:ATP binding"/>
    <property type="evidence" value="ECO:0007669"/>
    <property type="project" value="UniProtKB-KW"/>
</dbReference>
<organism evidence="5 6">
    <name type="scientific">Euplotes crassus</name>
    <dbReference type="NCBI Taxonomy" id="5936"/>
    <lineage>
        <taxon>Eukaryota</taxon>
        <taxon>Sar</taxon>
        <taxon>Alveolata</taxon>
        <taxon>Ciliophora</taxon>
        <taxon>Intramacronucleata</taxon>
        <taxon>Spirotrichea</taxon>
        <taxon>Hypotrichia</taxon>
        <taxon>Euplotida</taxon>
        <taxon>Euplotidae</taxon>
        <taxon>Moneuplotes</taxon>
    </lineage>
</organism>
<dbReference type="AlphaFoldDB" id="A0AAD1Y7R0"/>
<evidence type="ECO:0000256" key="4">
    <source>
        <dbReference type="SAM" id="SignalP"/>
    </source>
</evidence>
<dbReference type="Proteomes" id="UP001295684">
    <property type="component" value="Unassembled WGS sequence"/>
</dbReference>
<keyword evidence="4" id="KW-0732">Signal</keyword>
<evidence type="ECO:0000256" key="1">
    <source>
        <dbReference type="ARBA" id="ARBA00022598"/>
    </source>
</evidence>
<dbReference type="GO" id="GO:0015631">
    <property type="term" value="F:tubulin binding"/>
    <property type="evidence" value="ECO:0007669"/>
    <property type="project" value="TreeGrafter"/>
</dbReference>
<reference evidence="5" key="1">
    <citation type="submission" date="2023-07" db="EMBL/GenBank/DDBJ databases">
        <authorList>
            <consortium name="AG Swart"/>
            <person name="Singh M."/>
            <person name="Singh A."/>
            <person name="Seah K."/>
            <person name="Emmerich C."/>
        </authorList>
    </citation>
    <scope>NUCLEOTIDE SEQUENCE</scope>
    <source>
        <strain evidence="5">DP1</strain>
    </source>
</reference>
<feature type="signal peptide" evidence="4">
    <location>
        <begin position="1"/>
        <end position="19"/>
    </location>
</feature>
<dbReference type="GO" id="GO:0070740">
    <property type="term" value="F:tubulin-glutamic acid ligase activity"/>
    <property type="evidence" value="ECO:0007669"/>
    <property type="project" value="TreeGrafter"/>
</dbReference>
<dbReference type="SUPFAM" id="SSF56059">
    <property type="entry name" value="Glutathione synthetase ATP-binding domain-like"/>
    <property type="match status" value="1"/>
</dbReference>
<dbReference type="InterPro" id="IPR004344">
    <property type="entry name" value="TTL/TTLL_fam"/>
</dbReference>